<evidence type="ECO:0000259" key="24">
    <source>
        <dbReference type="PROSITE" id="PS50011"/>
    </source>
</evidence>
<keyword evidence="17" id="KW-0325">Glycoprotein</keyword>
<dbReference type="InterPro" id="IPR001480">
    <property type="entry name" value="Bulb-type_lectin_dom"/>
</dbReference>
<dbReference type="Gene3D" id="1.10.510.10">
    <property type="entry name" value="Transferase(Phosphotransferase) domain 1"/>
    <property type="match status" value="1"/>
</dbReference>
<dbReference type="EMBL" id="CM003530">
    <property type="protein sequence ID" value="RCV17700.1"/>
    <property type="molecule type" value="Genomic_DNA"/>
</dbReference>
<evidence type="ECO:0000256" key="9">
    <source>
        <dbReference type="ARBA" id="ARBA00022734"/>
    </source>
</evidence>
<keyword evidence="11 20" id="KW-0418">Kinase</keyword>
<evidence type="ECO:0000313" key="27">
    <source>
        <dbReference type="EMBL" id="RCV17700.1"/>
    </source>
</evidence>
<dbReference type="Pfam" id="PF01453">
    <property type="entry name" value="B_lectin"/>
    <property type="match status" value="1"/>
</dbReference>
<evidence type="ECO:0000256" key="15">
    <source>
        <dbReference type="ARBA" id="ARBA00023157"/>
    </source>
</evidence>
<keyword evidence="12 20" id="KW-0067">ATP-binding</keyword>
<evidence type="ECO:0000256" key="12">
    <source>
        <dbReference type="ARBA" id="ARBA00022840"/>
    </source>
</evidence>
<feature type="signal peptide" evidence="23">
    <location>
        <begin position="1"/>
        <end position="34"/>
    </location>
</feature>
<evidence type="ECO:0000256" key="16">
    <source>
        <dbReference type="ARBA" id="ARBA00023170"/>
    </source>
</evidence>
<keyword evidence="3 20" id="KW-0723">Serine/threonine-protein kinase</keyword>
<keyword evidence="9" id="KW-0430">Lectin</keyword>
<dbReference type="PROSITE" id="PS00108">
    <property type="entry name" value="PROTEIN_KINASE_ST"/>
    <property type="match status" value="1"/>
</dbReference>
<evidence type="ECO:0000256" key="4">
    <source>
        <dbReference type="ARBA" id="ARBA00022536"/>
    </source>
</evidence>
<dbReference type="AlphaFoldDB" id="A0A368QK95"/>
<dbReference type="Pfam" id="PF00069">
    <property type="entry name" value="Pkinase"/>
    <property type="match status" value="1"/>
</dbReference>
<proteinExistence type="inferred from homology"/>
<dbReference type="GO" id="GO:0106310">
    <property type="term" value="F:protein serine kinase activity"/>
    <property type="evidence" value="ECO:0007669"/>
    <property type="project" value="RHEA"/>
</dbReference>
<reference evidence="27" key="2">
    <citation type="submission" date="2015-07" db="EMBL/GenBank/DDBJ databases">
        <authorList>
            <person name="Noorani M."/>
        </authorList>
    </citation>
    <scope>NUCLEOTIDE SEQUENCE</scope>
    <source>
        <strain evidence="27">Yugu1</strain>
    </source>
</reference>
<dbReference type="InterPro" id="IPR024171">
    <property type="entry name" value="SRK-like_kinase"/>
</dbReference>
<dbReference type="SUPFAM" id="SSF57414">
    <property type="entry name" value="Hairpin loop containing domain-like"/>
    <property type="match status" value="1"/>
</dbReference>
<dbReference type="GO" id="GO:0004674">
    <property type="term" value="F:protein serine/threonine kinase activity"/>
    <property type="evidence" value="ECO:0007669"/>
    <property type="project" value="UniProtKB-KW"/>
</dbReference>
<keyword evidence="5" id="KW-0597">Phosphoprotein</keyword>
<evidence type="ECO:0000259" key="25">
    <source>
        <dbReference type="PROSITE" id="PS50927"/>
    </source>
</evidence>
<dbReference type="Pfam" id="PF00954">
    <property type="entry name" value="S_locus_glycop"/>
    <property type="match status" value="1"/>
</dbReference>
<dbReference type="InterPro" id="IPR011009">
    <property type="entry name" value="Kinase-like_dom_sf"/>
</dbReference>
<feature type="domain" description="Apple" evidence="26">
    <location>
        <begin position="356"/>
        <end position="447"/>
    </location>
</feature>
<evidence type="ECO:0000256" key="23">
    <source>
        <dbReference type="SAM" id="SignalP"/>
    </source>
</evidence>
<dbReference type="InterPro" id="IPR008271">
    <property type="entry name" value="Ser/Thr_kinase_AS"/>
</dbReference>
<comment type="similarity">
    <text evidence="20">Belongs to the protein kinase superfamily. Ser/Thr protein kinase family.</text>
</comment>
<dbReference type="SUPFAM" id="SSF51110">
    <property type="entry name" value="alpha-D-mannose-specific plant lectins"/>
    <property type="match status" value="1"/>
</dbReference>
<dbReference type="InterPro" id="IPR000858">
    <property type="entry name" value="S_locus_glycoprot_dom"/>
</dbReference>
<comment type="catalytic activity">
    <reaction evidence="18 20">
        <text>L-threonyl-[protein] + ATP = O-phospho-L-threonyl-[protein] + ADP + H(+)</text>
        <dbReference type="Rhea" id="RHEA:46608"/>
        <dbReference type="Rhea" id="RHEA-COMP:11060"/>
        <dbReference type="Rhea" id="RHEA-COMP:11605"/>
        <dbReference type="ChEBI" id="CHEBI:15378"/>
        <dbReference type="ChEBI" id="CHEBI:30013"/>
        <dbReference type="ChEBI" id="CHEBI:30616"/>
        <dbReference type="ChEBI" id="CHEBI:61977"/>
        <dbReference type="ChEBI" id="CHEBI:456216"/>
        <dbReference type="EC" id="2.7.11.1"/>
    </reaction>
</comment>
<keyword evidence="15" id="KW-1015">Disulfide bond</keyword>
<evidence type="ECO:0000256" key="22">
    <source>
        <dbReference type="SAM" id="Phobius"/>
    </source>
</evidence>
<dbReference type="InterPro" id="IPR017441">
    <property type="entry name" value="Protein_kinase_ATP_BS"/>
</dbReference>
<comment type="catalytic activity">
    <reaction evidence="19 20">
        <text>L-seryl-[protein] + ATP = O-phospho-L-seryl-[protein] + ADP + H(+)</text>
        <dbReference type="Rhea" id="RHEA:17989"/>
        <dbReference type="Rhea" id="RHEA-COMP:9863"/>
        <dbReference type="Rhea" id="RHEA-COMP:11604"/>
        <dbReference type="ChEBI" id="CHEBI:15378"/>
        <dbReference type="ChEBI" id="CHEBI:29999"/>
        <dbReference type="ChEBI" id="CHEBI:30616"/>
        <dbReference type="ChEBI" id="CHEBI:83421"/>
        <dbReference type="ChEBI" id="CHEBI:456216"/>
        <dbReference type="EC" id="2.7.11.1"/>
    </reaction>
</comment>
<comment type="subcellular location">
    <subcellularLocation>
        <location evidence="1">Cell membrane</location>
        <topology evidence="1">Single-pass type I membrane protein</topology>
    </subcellularLocation>
</comment>
<evidence type="ECO:0000256" key="14">
    <source>
        <dbReference type="ARBA" id="ARBA00023136"/>
    </source>
</evidence>
<evidence type="ECO:0000256" key="21">
    <source>
        <dbReference type="PROSITE-ProRule" id="PRU10141"/>
    </source>
</evidence>
<feature type="binding site" evidence="21">
    <location>
        <position position="549"/>
    </location>
    <ligand>
        <name>ATP</name>
        <dbReference type="ChEBI" id="CHEBI:30616"/>
    </ligand>
</feature>
<dbReference type="PANTHER" id="PTHR47974:SF19">
    <property type="entry name" value="RECEPTOR-LIKE SERINE_THREONINE-PROTEIN KINASE"/>
    <property type="match status" value="1"/>
</dbReference>
<evidence type="ECO:0000256" key="20">
    <source>
        <dbReference type="PIRNR" id="PIRNR000641"/>
    </source>
</evidence>
<dbReference type="InterPro" id="IPR036426">
    <property type="entry name" value="Bulb-type_lectin_dom_sf"/>
</dbReference>
<dbReference type="GO" id="GO:0005886">
    <property type="term" value="C:plasma membrane"/>
    <property type="evidence" value="ECO:0007669"/>
    <property type="project" value="UniProtKB-SubCell"/>
</dbReference>
<evidence type="ECO:0000256" key="7">
    <source>
        <dbReference type="ARBA" id="ARBA00022692"/>
    </source>
</evidence>
<organism evidence="27">
    <name type="scientific">Setaria italica</name>
    <name type="common">Foxtail millet</name>
    <name type="synonym">Panicum italicum</name>
    <dbReference type="NCBI Taxonomy" id="4555"/>
    <lineage>
        <taxon>Eukaryota</taxon>
        <taxon>Viridiplantae</taxon>
        <taxon>Streptophyta</taxon>
        <taxon>Embryophyta</taxon>
        <taxon>Tracheophyta</taxon>
        <taxon>Spermatophyta</taxon>
        <taxon>Magnoliopsida</taxon>
        <taxon>Liliopsida</taxon>
        <taxon>Poales</taxon>
        <taxon>Poaceae</taxon>
        <taxon>PACMAD clade</taxon>
        <taxon>Panicoideae</taxon>
        <taxon>Panicodae</taxon>
        <taxon>Paniceae</taxon>
        <taxon>Cenchrinae</taxon>
        <taxon>Setaria</taxon>
    </lineage>
</organism>
<dbReference type="CDD" id="cd01098">
    <property type="entry name" value="PAN_AP_plant"/>
    <property type="match status" value="1"/>
</dbReference>
<dbReference type="PROSITE" id="PS00107">
    <property type="entry name" value="PROTEIN_KINASE_ATP"/>
    <property type="match status" value="1"/>
</dbReference>
<keyword evidence="16" id="KW-0675">Receptor</keyword>
<reference evidence="27" key="1">
    <citation type="journal article" date="2012" name="Nat. Biotechnol.">
        <title>Reference genome sequence of the model plant Setaria.</title>
        <authorList>
            <person name="Bennetzen J.L."/>
            <person name="Schmutz J."/>
            <person name="Wang H."/>
            <person name="Percifield R."/>
            <person name="Hawkins J."/>
            <person name="Pontaroli A.C."/>
            <person name="Estep M."/>
            <person name="Feng L."/>
            <person name="Vaughn J.N."/>
            <person name="Grimwood J."/>
            <person name="Jenkins J."/>
            <person name="Barry K."/>
            <person name="Lindquist E."/>
            <person name="Hellsten U."/>
            <person name="Deshpande S."/>
            <person name="Wang X."/>
            <person name="Wu X."/>
            <person name="Mitros T."/>
            <person name="Triplett J."/>
            <person name="Yang X."/>
            <person name="Ye C.Y."/>
            <person name="Mauro-Herrera M."/>
            <person name="Wang L."/>
            <person name="Li P."/>
            <person name="Sharma M."/>
            <person name="Sharma R."/>
            <person name="Ronald P.C."/>
            <person name="Panaud O."/>
            <person name="Kellogg E.A."/>
            <person name="Brutnell T.P."/>
            <person name="Doust A.N."/>
            <person name="Tuskan G.A."/>
            <person name="Rokhsar D."/>
            <person name="Devos K.M."/>
        </authorList>
    </citation>
    <scope>NUCLEOTIDE SEQUENCE [LARGE SCALE GENOMIC DNA]</scope>
    <source>
        <strain evidence="27">Yugu1</strain>
    </source>
</reference>
<evidence type="ECO:0000256" key="3">
    <source>
        <dbReference type="ARBA" id="ARBA00022527"/>
    </source>
</evidence>
<keyword evidence="14 22" id="KW-0472">Membrane</keyword>
<dbReference type="CDD" id="cd14066">
    <property type="entry name" value="STKc_IRAK"/>
    <property type="match status" value="1"/>
</dbReference>
<evidence type="ECO:0000256" key="2">
    <source>
        <dbReference type="ARBA" id="ARBA00022475"/>
    </source>
</evidence>
<dbReference type="FunFam" id="2.90.10.10:FF:000002">
    <property type="entry name" value="Serine/threonine-protein kinase"/>
    <property type="match status" value="1"/>
</dbReference>
<dbReference type="InterPro" id="IPR003609">
    <property type="entry name" value="Pan_app"/>
</dbReference>
<dbReference type="SMART" id="SM00220">
    <property type="entry name" value="S_TKc"/>
    <property type="match status" value="1"/>
</dbReference>
<gene>
    <name evidence="27" type="ORF">SETIT_3G240600v2</name>
</gene>
<dbReference type="InterPro" id="IPR000719">
    <property type="entry name" value="Prot_kinase_dom"/>
</dbReference>
<dbReference type="Gene3D" id="3.30.200.20">
    <property type="entry name" value="Phosphorylase Kinase, domain 1"/>
    <property type="match status" value="1"/>
</dbReference>
<dbReference type="PANTHER" id="PTHR47974">
    <property type="entry name" value="OS07G0415500 PROTEIN"/>
    <property type="match status" value="1"/>
</dbReference>
<evidence type="ECO:0000256" key="17">
    <source>
        <dbReference type="ARBA" id="ARBA00023180"/>
    </source>
</evidence>
<keyword evidence="10 20" id="KW-0547">Nucleotide-binding</keyword>
<evidence type="ECO:0000256" key="1">
    <source>
        <dbReference type="ARBA" id="ARBA00004251"/>
    </source>
</evidence>
<evidence type="ECO:0000256" key="13">
    <source>
        <dbReference type="ARBA" id="ARBA00022989"/>
    </source>
</evidence>
<dbReference type="OrthoDB" id="643280at2759"/>
<evidence type="ECO:0000256" key="18">
    <source>
        <dbReference type="ARBA" id="ARBA00047899"/>
    </source>
</evidence>
<dbReference type="PROSITE" id="PS50927">
    <property type="entry name" value="BULB_LECTIN"/>
    <property type="match status" value="1"/>
</dbReference>
<dbReference type="FunFam" id="1.10.510.10:FF:000227">
    <property type="entry name" value="Serine/threonine-protein kinase"/>
    <property type="match status" value="1"/>
</dbReference>
<dbReference type="PIRSF" id="PIRSF000641">
    <property type="entry name" value="SRK"/>
    <property type="match status" value="1"/>
</dbReference>
<dbReference type="Gene3D" id="2.90.10.10">
    <property type="entry name" value="Bulb-type lectin domain"/>
    <property type="match status" value="1"/>
</dbReference>
<feature type="domain" description="Bulb-type lectin" evidence="25">
    <location>
        <begin position="35"/>
        <end position="161"/>
    </location>
</feature>
<dbReference type="PROSITE" id="PS50948">
    <property type="entry name" value="PAN"/>
    <property type="match status" value="1"/>
</dbReference>
<name>A0A368QK95_SETIT</name>
<protein>
    <recommendedName>
        <fullName evidence="20">Receptor-like serine/threonine-protein kinase</fullName>
        <ecNumber evidence="20">2.7.11.1</ecNumber>
    </recommendedName>
</protein>
<dbReference type="SMART" id="SM00473">
    <property type="entry name" value="PAN_AP"/>
    <property type="match status" value="1"/>
</dbReference>
<evidence type="ECO:0000256" key="8">
    <source>
        <dbReference type="ARBA" id="ARBA00022729"/>
    </source>
</evidence>
<keyword evidence="4" id="KW-0245">EGF-like domain</keyword>
<evidence type="ECO:0000256" key="11">
    <source>
        <dbReference type="ARBA" id="ARBA00022777"/>
    </source>
</evidence>
<dbReference type="PROSITE" id="PS50011">
    <property type="entry name" value="PROTEIN_KINASE_DOM"/>
    <property type="match status" value="1"/>
</dbReference>
<evidence type="ECO:0000259" key="26">
    <source>
        <dbReference type="PROSITE" id="PS50948"/>
    </source>
</evidence>
<keyword evidence="7 22" id="KW-0812">Transmembrane</keyword>
<keyword evidence="8 23" id="KW-0732">Signal</keyword>
<dbReference type="GO" id="GO:0051707">
    <property type="term" value="P:response to other organism"/>
    <property type="evidence" value="ECO:0007669"/>
    <property type="project" value="UniProtKB-ARBA"/>
</dbReference>
<dbReference type="GO" id="GO:0048544">
    <property type="term" value="P:recognition of pollen"/>
    <property type="evidence" value="ECO:0007669"/>
    <property type="project" value="InterPro"/>
</dbReference>
<dbReference type="Pfam" id="PF08276">
    <property type="entry name" value="PAN_2"/>
    <property type="match status" value="1"/>
</dbReference>
<dbReference type="SMART" id="SM00108">
    <property type="entry name" value="B_lectin"/>
    <property type="match status" value="1"/>
</dbReference>
<evidence type="ECO:0000256" key="5">
    <source>
        <dbReference type="ARBA" id="ARBA00022553"/>
    </source>
</evidence>
<evidence type="ECO:0000256" key="19">
    <source>
        <dbReference type="ARBA" id="ARBA00048679"/>
    </source>
</evidence>
<dbReference type="FunFam" id="3.30.200.20:FF:000370">
    <property type="entry name" value="Receptor-like protein kinase 4"/>
    <property type="match status" value="1"/>
</dbReference>
<feature type="chain" id="PRO_5016801592" description="Receptor-like serine/threonine-protein kinase" evidence="23">
    <location>
        <begin position="35"/>
        <end position="850"/>
    </location>
</feature>
<dbReference type="EC" id="2.7.11.1" evidence="20"/>
<keyword evidence="13 22" id="KW-1133">Transmembrane helix</keyword>
<evidence type="ECO:0000256" key="6">
    <source>
        <dbReference type="ARBA" id="ARBA00022679"/>
    </source>
</evidence>
<dbReference type="GO" id="GO:0030246">
    <property type="term" value="F:carbohydrate binding"/>
    <property type="evidence" value="ECO:0007669"/>
    <property type="project" value="UniProtKB-KW"/>
</dbReference>
<feature type="transmembrane region" description="Helical" evidence="22">
    <location>
        <begin position="464"/>
        <end position="483"/>
    </location>
</feature>
<keyword evidence="2" id="KW-1003">Cell membrane</keyword>
<evidence type="ECO:0000256" key="10">
    <source>
        <dbReference type="ARBA" id="ARBA00022741"/>
    </source>
</evidence>
<dbReference type="CDD" id="cd00028">
    <property type="entry name" value="B_lectin"/>
    <property type="match status" value="1"/>
</dbReference>
<feature type="domain" description="Protein kinase" evidence="24">
    <location>
        <begin position="519"/>
        <end position="810"/>
    </location>
</feature>
<sequence>MAGAARASSSLLDHATLVLLIALVAAHVPLPVRAQDTVTAGRPLSGDAKLVSRGGKFAMGFFQPDGGVSGRWYVGIWYNNIAVRTPVWVANRDRPVSDPAASRLAIAPDGNLALLDPSGSPVWSTNATGNASNATVAAVLLDTGNLVLAPASNASDVLWQSFDHIGDTWLPGGKLRRDKATGAIQGMTSWRARGDPAPGMYTLQLDPAGAPQYVLLWNGTRKYWLTGDWNGRFFTGAPEVAASGGDSGYSFRFVDNDRESYFTYSFADNSTVYRFVTDVSGQVKGWFWVEAFQRWNLVYAEPKARCAVPRGCGAFGVCSDAAAACACARGFTPRDAVSWSLGDTTGGCVRNTELQCGNNGSAAAAAAGSGTKVDRFFRMDGMRLPEDGRVTGAASSDECESACVGNCACSAYAYNGSCVLWNGELQNLEEGYGNQLAGAGSLYLRLAASEFPMARSHKRRTVEIAVGATAIVCFVLAASIIVVRTAMARRTKRIQGLTITTAEGRVTRFEYRDLQALTKNFSDKLGGGSFGSVFRGQLPNGGAAVAVKKLEGLRQGEKQFRAEVSTLGTIQHVNLIRLLGFCSEGGDRRLLVYEYMPNGSLDRQLFGATPPTLSWRARHHIAVGVAKGLAYLHDECRDRIIHCDVKPENILLDAGFAPKVADFGLAKLVGRDFSRVLTTMRGTVGYLAPEWIGGEAITAKADVFSYGMTLFEIVSGRRNVEHGKSEPDSSSSGAGDHAATATATTFFPLLAARRLVEAEGDVKALLDPELGGDANAEEVRRVCKVACWCIQDDVDARPTMAEVVKALEGLTDLEMPPVPRYLEVLAGRPMHQIQQTTSSRVFDSADVIRV</sequence>
<accession>A0A368QK95</accession>
<dbReference type="GO" id="GO:0005524">
    <property type="term" value="F:ATP binding"/>
    <property type="evidence" value="ECO:0007669"/>
    <property type="project" value="UniProtKB-UniRule"/>
</dbReference>
<keyword evidence="6 20" id="KW-0808">Transferase</keyword>
<dbReference type="SUPFAM" id="SSF56112">
    <property type="entry name" value="Protein kinase-like (PK-like)"/>
    <property type="match status" value="1"/>
</dbReference>